<name>A0AAD4LTP1_9AGAM</name>
<protein>
    <recommendedName>
        <fullName evidence="4">Hydrophobin</fullName>
    </recommendedName>
</protein>
<feature type="signal peptide" evidence="1">
    <location>
        <begin position="1"/>
        <end position="18"/>
    </location>
</feature>
<accession>A0AAD4LTP1</accession>
<gene>
    <name evidence="2" type="ORF">B0F90DRAFT_1825082</name>
</gene>
<keyword evidence="1" id="KW-0732">Signal</keyword>
<keyword evidence="3" id="KW-1185">Reference proteome</keyword>
<comment type="caution">
    <text evidence="2">The sequence shown here is derived from an EMBL/GenBank/DDBJ whole genome shotgun (WGS) entry which is preliminary data.</text>
</comment>
<evidence type="ECO:0000313" key="3">
    <source>
        <dbReference type="Proteomes" id="UP001203297"/>
    </source>
</evidence>
<proteinExistence type="predicted"/>
<reference evidence="2" key="1">
    <citation type="journal article" date="2022" name="New Phytol.">
        <title>Evolutionary transition to the ectomycorrhizal habit in the genomes of a hyperdiverse lineage of mushroom-forming fungi.</title>
        <authorList>
            <person name="Looney B."/>
            <person name="Miyauchi S."/>
            <person name="Morin E."/>
            <person name="Drula E."/>
            <person name="Courty P.E."/>
            <person name="Kohler A."/>
            <person name="Kuo A."/>
            <person name="LaButti K."/>
            <person name="Pangilinan J."/>
            <person name="Lipzen A."/>
            <person name="Riley R."/>
            <person name="Andreopoulos W."/>
            <person name="He G."/>
            <person name="Johnson J."/>
            <person name="Nolan M."/>
            <person name="Tritt A."/>
            <person name="Barry K.W."/>
            <person name="Grigoriev I.V."/>
            <person name="Nagy L.G."/>
            <person name="Hibbett D."/>
            <person name="Henrissat B."/>
            <person name="Matheny P.B."/>
            <person name="Labbe J."/>
            <person name="Martin F.M."/>
        </authorList>
    </citation>
    <scope>NUCLEOTIDE SEQUENCE</scope>
    <source>
        <strain evidence="2">BPL690</strain>
    </source>
</reference>
<dbReference type="AlphaFoldDB" id="A0AAD4LTP1"/>
<sequence length="81" mass="8407">MQFIKTFFALSLAALAFAAPSAHPRQNNAAAQPGLLDGLPVVGPIVQALGPTIEAVPVVGPILGDISHGIDILFDSALNWY</sequence>
<organism evidence="2 3">
    <name type="scientific">Multifurca ochricompacta</name>
    <dbReference type="NCBI Taxonomy" id="376703"/>
    <lineage>
        <taxon>Eukaryota</taxon>
        <taxon>Fungi</taxon>
        <taxon>Dikarya</taxon>
        <taxon>Basidiomycota</taxon>
        <taxon>Agaricomycotina</taxon>
        <taxon>Agaricomycetes</taxon>
        <taxon>Russulales</taxon>
        <taxon>Russulaceae</taxon>
        <taxon>Multifurca</taxon>
    </lineage>
</organism>
<dbReference type="Proteomes" id="UP001203297">
    <property type="component" value="Unassembled WGS sequence"/>
</dbReference>
<evidence type="ECO:0000256" key="1">
    <source>
        <dbReference type="SAM" id="SignalP"/>
    </source>
</evidence>
<dbReference type="EMBL" id="WTXG01000222">
    <property type="protein sequence ID" value="KAI0290434.1"/>
    <property type="molecule type" value="Genomic_DNA"/>
</dbReference>
<evidence type="ECO:0000313" key="2">
    <source>
        <dbReference type="EMBL" id="KAI0290434.1"/>
    </source>
</evidence>
<evidence type="ECO:0008006" key="4">
    <source>
        <dbReference type="Google" id="ProtNLM"/>
    </source>
</evidence>
<feature type="chain" id="PRO_5041996625" description="Hydrophobin" evidence="1">
    <location>
        <begin position="19"/>
        <end position="81"/>
    </location>
</feature>